<accession>A0ABD2FJC1</accession>
<evidence type="ECO:0000256" key="4">
    <source>
        <dbReference type="ARBA" id="ARBA00022989"/>
    </source>
</evidence>
<evidence type="ECO:0000256" key="1">
    <source>
        <dbReference type="ARBA" id="ARBA00004370"/>
    </source>
</evidence>
<gene>
    <name evidence="9" type="ORF">OYC64_019903</name>
</gene>
<evidence type="ECO:0000256" key="3">
    <source>
        <dbReference type="ARBA" id="ARBA00022692"/>
    </source>
</evidence>
<dbReference type="PRINTS" id="PR01611">
    <property type="entry name" value="LIMPII"/>
</dbReference>
<proteinExistence type="inferred from homology"/>
<dbReference type="InterPro" id="IPR002159">
    <property type="entry name" value="CD36_fam"/>
</dbReference>
<feature type="transmembrane region" description="Helical" evidence="8">
    <location>
        <begin position="434"/>
        <end position="464"/>
    </location>
</feature>
<dbReference type="PRINTS" id="PR01609">
    <property type="entry name" value="CD36FAMILY"/>
</dbReference>
<dbReference type="GO" id="GO:0016020">
    <property type="term" value="C:membrane"/>
    <property type="evidence" value="ECO:0007669"/>
    <property type="project" value="UniProtKB-SubCell"/>
</dbReference>
<dbReference type="Proteomes" id="UP001619887">
    <property type="component" value="Unassembled WGS sequence"/>
</dbReference>
<evidence type="ECO:0000313" key="10">
    <source>
        <dbReference type="Proteomes" id="UP001619887"/>
    </source>
</evidence>
<dbReference type="InterPro" id="IPR005429">
    <property type="entry name" value="LimpII"/>
</dbReference>
<keyword evidence="3 8" id="KW-0812">Transmembrane</keyword>
<organism evidence="9 10">
    <name type="scientific">Pagothenia borchgrevinki</name>
    <name type="common">Bald rockcod</name>
    <name type="synonym">Trematomus borchgrevinki</name>
    <dbReference type="NCBI Taxonomy" id="8213"/>
    <lineage>
        <taxon>Eukaryota</taxon>
        <taxon>Metazoa</taxon>
        <taxon>Chordata</taxon>
        <taxon>Craniata</taxon>
        <taxon>Vertebrata</taxon>
        <taxon>Euteleostomi</taxon>
        <taxon>Actinopterygii</taxon>
        <taxon>Neopterygii</taxon>
        <taxon>Teleostei</taxon>
        <taxon>Neoteleostei</taxon>
        <taxon>Acanthomorphata</taxon>
        <taxon>Eupercaria</taxon>
        <taxon>Perciformes</taxon>
        <taxon>Notothenioidei</taxon>
        <taxon>Nototheniidae</taxon>
        <taxon>Pagothenia</taxon>
    </lineage>
</organism>
<feature type="transmembrane region" description="Helical" evidence="8">
    <location>
        <begin position="7"/>
        <end position="31"/>
    </location>
</feature>
<protein>
    <recommendedName>
        <fullName evidence="11">Lysosome membrane protein 2-like</fullName>
    </recommendedName>
</protein>
<dbReference type="AlphaFoldDB" id="A0ABD2FJC1"/>
<keyword evidence="4 8" id="KW-1133">Transmembrane helix</keyword>
<keyword evidence="6" id="KW-0325">Glycoprotein</keyword>
<evidence type="ECO:0000256" key="8">
    <source>
        <dbReference type="SAM" id="Phobius"/>
    </source>
</evidence>
<keyword evidence="10" id="KW-1185">Reference proteome</keyword>
<evidence type="ECO:0000256" key="6">
    <source>
        <dbReference type="ARBA" id="ARBA00023180"/>
    </source>
</evidence>
<reference evidence="9 10" key="2">
    <citation type="journal article" date="2024" name="G3 (Bethesda)">
        <title>The genome of the cryopelagic Antarctic bald notothen, Trematomus borchgrevinki.</title>
        <authorList>
            <person name="Rayamajhi N."/>
            <person name="Rivera-Colon A.G."/>
            <person name="Minhas B.F."/>
            <person name="Cheng C.C."/>
            <person name="Catchen J.M."/>
        </authorList>
    </citation>
    <scope>NUCLEOTIDE SEQUENCE [LARGE SCALE GENOMIC DNA]</scope>
    <source>
        <strain evidence="9">AGRC-2024</strain>
    </source>
</reference>
<comment type="similarity">
    <text evidence="2">Belongs to the CD36 family.</text>
</comment>
<dbReference type="PANTHER" id="PTHR11923:SF94">
    <property type="entry name" value="LYSOSOME MEMBRANE PROTEIN 2"/>
    <property type="match status" value="1"/>
</dbReference>
<keyword evidence="5 8" id="KW-0472">Membrane</keyword>
<feature type="region of interest" description="Disordered" evidence="7">
    <location>
        <begin position="471"/>
        <end position="506"/>
    </location>
</feature>
<name>A0ABD2FJC1_PAGBO</name>
<dbReference type="EMBL" id="JBIYXZ010002089">
    <property type="protein sequence ID" value="KAL3041817.1"/>
    <property type="molecule type" value="Genomic_DNA"/>
</dbReference>
<dbReference type="PANTHER" id="PTHR11923">
    <property type="entry name" value="SCAVENGER RECEPTOR CLASS B TYPE-1 SR-B1"/>
    <property type="match status" value="1"/>
</dbReference>
<comment type="caution">
    <text evidence="9">The sequence shown here is derived from an EMBL/GenBank/DDBJ whole genome shotgun (WGS) entry which is preliminary data.</text>
</comment>
<evidence type="ECO:0000256" key="2">
    <source>
        <dbReference type="ARBA" id="ARBA00010532"/>
    </source>
</evidence>
<sequence>MTRRSCTLYAVGVICSTLLVVGIGLVVSQVFRTFMHNRLKKEIVLVEGSRVFESWKSPPPPVYMEYFFFNMTNENEFLVSGAKPVVKQIGPYTYREYRSKDNVSMVENGEKVSAYNTKTFVFLREKSVGDPTVDNITTVNIPAWAVMNELKGSFWKASMASVMMNSVGSDLFTTRTVDELLWGYEDPLLTRIASLKSVEKVFGLMYKKNGTNNGEFVYHTGEQNYMDYGHVETWKGQRQLDFWTSNQSNSINGSDGSAFHPFLDKNERIYIFSPDLCRSIHMEFEKDVEVKGIPAYRFTPPRSVLASKEENPANEGFCVTPKECLGTGLLKVSPCRKGAPVVASFPHFYLGEEKYVAAIEGMSPKREHHQTYLDLNPTTGVIVRANKRAQINILLSRMSGFPKTRNLNETIFPVMFINETVVIDDASAARVHKLLLIVTLVSNFPLLIVGLGAIMLAIFIILLYRAHKQKTSNEEDTSYSAVSDKEKEDPQNGTYIGLTAKSEPQE</sequence>
<evidence type="ECO:0000256" key="5">
    <source>
        <dbReference type="ARBA" id="ARBA00023136"/>
    </source>
</evidence>
<evidence type="ECO:0008006" key="11">
    <source>
        <dbReference type="Google" id="ProtNLM"/>
    </source>
</evidence>
<evidence type="ECO:0000256" key="7">
    <source>
        <dbReference type="SAM" id="MobiDB-lite"/>
    </source>
</evidence>
<comment type="subcellular location">
    <subcellularLocation>
        <location evidence="1">Membrane</location>
    </subcellularLocation>
</comment>
<reference evidence="9 10" key="1">
    <citation type="journal article" date="2022" name="G3 (Bethesda)">
        <title>Evaluating Illumina-, Nanopore-, and PacBio-based genome assembly strategies with the bald notothen, Trematomus borchgrevinki.</title>
        <authorList>
            <person name="Rayamajhi N."/>
            <person name="Cheng C.C."/>
            <person name="Catchen J.M."/>
        </authorList>
    </citation>
    <scope>NUCLEOTIDE SEQUENCE [LARGE SCALE GENOMIC DNA]</scope>
    <source>
        <strain evidence="9">AGRC-2024</strain>
    </source>
</reference>
<evidence type="ECO:0000313" key="9">
    <source>
        <dbReference type="EMBL" id="KAL3041817.1"/>
    </source>
</evidence>
<dbReference type="Pfam" id="PF01130">
    <property type="entry name" value="CD36"/>
    <property type="match status" value="1"/>
</dbReference>